<comment type="caution">
    <text evidence="1">The sequence shown here is derived from an EMBL/GenBank/DDBJ whole genome shotgun (WGS) entry which is preliminary data.</text>
</comment>
<protein>
    <submittedName>
        <fullName evidence="1">Uncharacterized protein</fullName>
    </submittedName>
</protein>
<reference evidence="1" key="1">
    <citation type="submission" date="2022-12" db="EMBL/GenBank/DDBJ databases">
        <title>New Phytohabitans aurantiacus sp. RD004123 nov., an actinomycete isolated from soil.</title>
        <authorList>
            <person name="Triningsih D.W."/>
            <person name="Harunari E."/>
            <person name="Igarashi Y."/>
        </authorList>
    </citation>
    <scope>NUCLEOTIDE SEQUENCE</scope>
    <source>
        <strain evidence="1">RD004123</strain>
    </source>
</reference>
<evidence type="ECO:0000313" key="1">
    <source>
        <dbReference type="EMBL" id="GLH98560.1"/>
    </source>
</evidence>
<organism evidence="1 2">
    <name type="scientific">Phytohabitans aurantiacus</name>
    <dbReference type="NCBI Taxonomy" id="3016789"/>
    <lineage>
        <taxon>Bacteria</taxon>
        <taxon>Bacillati</taxon>
        <taxon>Actinomycetota</taxon>
        <taxon>Actinomycetes</taxon>
        <taxon>Micromonosporales</taxon>
        <taxon>Micromonosporaceae</taxon>
    </lineage>
</organism>
<dbReference type="EMBL" id="BSDI01000017">
    <property type="protein sequence ID" value="GLH98560.1"/>
    <property type="molecule type" value="Genomic_DNA"/>
</dbReference>
<evidence type="ECO:0000313" key="2">
    <source>
        <dbReference type="Proteomes" id="UP001144280"/>
    </source>
</evidence>
<name>A0ABQ5QVF7_9ACTN</name>
<dbReference type="Proteomes" id="UP001144280">
    <property type="component" value="Unassembled WGS sequence"/>
</dbReference>
<sequence>MATIRPPDDPLPHRASMRAVARHPLGDPPVIETVAKSGTRLSIDFGYARWLATP</sequence>
<gene>
    <name evidence="1" type="ORF">Pa4123_38350</name>
</gene>
<proteinExistence type="predicted"/>
<accession>A0ABQ5QVF7</accession>
<keyword evidence="2" id="KW-1185">Reference proteome</keyword>